<feature type="transmembrane region" description="Helical" evidence="1">
    <location>
        <begin position="21"/>
        <end position="43"/>
    </location>
</feature>
<keyword evidence="1" id="KW-1133">Transmembrane helix</keyword>
<comment type="caution">
    <text evidence="2">The sequence shown here is derived from an EMBL/GenBank/DDBJ whole genome shotgun (WGS) entry which is preliminary data.</text>
</comment>
<dbReference type="Gene3D" id="3.30.1440.10">
    <property type="match status" value="1"/>
</dbReference>
<evidence type="ECO:0000313" key="3">
    <source>
        <dbReference type="Proteomes" id="UP000242015"/>
    </source>
</evidence>
<feature type="transmembrane region" description="Helical" evidence="1">
    <location>
        <begin position="49"/>
        <end position="71"/>
    </location>
</feature>
<dbReference type="PANTHER" id="PTHR38816">
    <property type="entry name" value="EXOSOME SUBUNIT, DUF54 FAMILY-RELATED"/>
    <property type="match status" value="1"/>
</dbReference>
<organism evidence="2 3">
    <name type="scientific">Candidatus Marsarchaeota G2 archaeon BE_D</name>
    <dbReference type="NCBI Taxonomy" id="1978158"/>
    <lineage>
        <taxon>Archaea</taxon>
        <taxon>Candidatus Marsarchaeota</taxon>
        <taxon>Candidatus Marsarchaeota group 2</taxon>
    </lineage>
</organism>
<accession>A0A2R6CDB4</accession>
<dbReference type="AlphaFoldDB" id="A0A2R6CDB4"/>
<evidence type="ECO:0000313" key="2">
    <source>
        <dbReference type="EMBL" id="PSO08882.1"/>
    </source>
</evidence>
<proteinExistence type="predicted"/>
<dbReference type="SUPFAM" id="SSF55282">
    <property type="entry name" value="RL5-like"/>
    <property type="match status" value="1"/>
</dbReference>
<protein>
    <submittedName>
        <fullName evidence="2">Uncharacterized protein</fullName>
    </submittedName>
</protein>
<keyword evidence="1" id="KW-0812">Transmembrane</keyword>
<dbReference type="InterPro" id="IPR002739">
    <property type="entry name" value="PAB1135-like"/>
</dbReference>
<gene>
    <name evidence="2" type="ORF">B9Q04_03230</name>
</gene>
<dbReference type="Pfam" id="PF01877">
    <property type="entry name" value="RNA_binding"/>
    <property type="match status" value="1"/>
</dbReference>
<dbReference type="PANTHER" id="PTHR38816:SF1">
    <property type="entry name" value="EXOSOME SUBUNIT"/>
    <property type="match status" value="1"/>
</dbReference>
<keyword evidence="1" id="KW-0472">Membrane</keyword>
<dbReference type="EMBL" id="NEXF01000041">
    <property type="protein sequence ID" value="PSO08882.1"/>
    <property type="molecule type" value="Genomic_DNA"/>
</dbReference>
<sequence>MIIIVDLYSFRKEPGSFRITAYTLLSLFLRTLYSTASSFQIMIFCVCEFAFRILIWSILFSTLIFMLRVLYTVVRVKSVNLSVMCYATEDLAKVVKSLGTFLDILPYSTKLSTIKAEGHYGDEISILSINLKDQEAEGCAKRIFSHLDQEAIRTILNSAELRFDGSKLFLRFSKFDAYFGKIVLTSGGDAIKVVIGFGGYLKGKSYDDILKEANLIGEKYA</sequence>
<name>A0A2R6CDB4_9ARCH</name>
<reference evidence="2 3" key="1">
    <citation type="submission" date="2017-04" db="EMBL/GenBank/DDBJ databases">
        <title>Novel microbial lineages endemic to geothermal iron-oxide mats fill important gaps in the evolutionary history of Archaea.</title>
        <authorList>
            <person name="Jay Z.J."/>
            <person name="Beam J.P."/>
            <person name="Dlakic M."/>
            <person name="Rusch D.B."/>
            <person name="Kozubal M.A."/>
            <person name="Inskeep W.P."/>
        </authorList>
    </citation>
    <scope>NUCLEOTIDE SEQUENCE [LARGE SCALE GENOMIC DNA]</scope>
    <source>
        <strain evidence="2">BE_D</strain>
    </source>
</reference>
<dbReference type="InterPro" id="IPR022803">
    <property type="entry name" value="Ribosomal_uL5_dom_sf"/>
</dbReference>
<evidence type="ECO:0000256" key="1">
    <source>
        <dbReference type="SAM" id="Phobius"/>
    </source>
</evidence>
<dbReference type="Proteomes" id="UP000242015">
    <property type="component" value="Unassembled WGS sequence"/>
</dbReference>